<proteinExistence type="predicted"/>
<organism evidence="11 12">
    <name type="scientific">Mya arenaria</name>
    <name type="common">Soft-shell clam</name>
    <dbReference type="NCBI Taxonomy" id="6604"/>
    <lineage>
        <taxon>Eukaryota</taxon>
        <taxon>Metazoa</taxon>
        <taxon>Spiralia</taxon>
        <taxon>Lophotrochozoa</taxon>
        <taxon>Mollusca</taxon>
        <taxon>Bivalvia</taxon>
        <taxon>Autobranchia</taxon>
        <taxon>Heteroconchia</taxon>
        <taxon>Euheterodonta</taxon>
        <taxon>Imparidentia</taxon>
        <taxon>Neoheterodontei</taxon>
        <taxon>Myida</taxon>
        <taxon>Myoidea</taxon>
        <taxon>Myidae</taxon>
        <taxon>Mya</taxon>
    </lineage>
</organism>
<dbReference type="Gene3D" id="3.30.50.10">
    <property type="entry name" value="Erythroid Transcription Factor GATA-1, subunit A"/>
    <property type="match status" value="1"/>
</dbReference>
<dbReference type="PRINTS" id="PR00398">
    <property type="entry name" value="STRDHORMONER"/>
</dbReference>
<keyword evidence="1" id="KW-0479">Metal-binding</keyword>
<keyword evidence="7" id="KW-0675">Receptor</keyword>
<dbReference type="Proteomes" id="UP001164746">
    <property type="component" value="Chromosome 14"/>
</dbReference>
<keyword evidence="4" id="KW-0805">Transcription regulation</keyword>
<dbReference type="SUPFAM" id="SSF57716">
    <property type="entry name" value="Glucocorticoid receptor-like (DNA-binding domain)"/>
    <property type="match status" value="1"/>
</dbReference>
<protein>
    <submittedName>
        <fullName evidence="11">RXRG-like protein</fullName>
    </submittedName>
</protein>
<keyword evidence="2" id="KW-0863">Zinc-finger</keyword>
<feature type="region of interest" description="Disordered" evidence="9">
    <location>
        <begin position="373"/>
        <end position="419"/>
    </location>
</feature>
<sequence>MSDNQYLPRDVPSATKSRRRRERNVDPGAPSTPLPACRVCGDRSSGLHYGVNTCEACKGFFKRTLRKTTMDLPCGCKAVVKGQWRQGPVKNGCSACRYQRCLAELAGLVGTLTAAHLATMEVDARSREEITRLQTSCLEKYQIKTEIFGKMKVLSTTEYNNFFKATGLDIDGRGEHVQKALTFIQGRISSSVTFAKAIPCFRDLPLPDQVSLIKASRSENELMSSYRNIYTSIDMERQVVAMPWGREYHLAEVDKSVPAEIVVGRWQAADRITSPKAWNSPSGAGKSRPGAVKSTPEVGYSQPGARVSPTETVQSQSERGSKPPEAGNSPLGAGNLLLAAMKSPPEAGNSPLGAGNLLPAAMKSPLAAEKLPPVVEKSQPGSGESPQEAQKSTPGAVKSPPEEGNSPQGVGKSLLPAEKSSPVLGNRLGKVFSLLTFCRNLSERESEIAQELIINPPAFIDDRAFPLFKEFFL</sequence>
<dbReference type="SUPFAM" id="SSF48508">
    <property type="entry name" value="Nuclear receptor ligand-binding domain"/>
    <property type="match status" value="1"/>
</dbReference>
<dbReference type="InterPro" id="IPR035500">
    <property type="entry name" value="NHR-like_dom_sf"/>
</dbReference>
<evidence type="ECO:0000313" key="11">
    <source>
        <dbReference type="EMBL" id="WAR26598.1"/>
    </source>
</evidence>
<accession>A0ABY7FWL5</accession>
<evidence type="ECO:0000256" key="5">
    <source>
        <dbReference type="ARBA" id="ARBA00023125"/>
    </source>
</evidence>
<keyword evidence="12" id="KW-1185">Reference proteome</keyword>
<keyword evidence="6" id="KW-0804">Transcription</keyword>
<feature type="region of interest" description="Disordered" evidence="9">
    <location>
        <begin position="1"/>
        <end position="30"/>
    </location>
</feature>
<evidence type="ECO:0000259" key="10">
    <source>
        <dbReference type="PROSITE" id="PS51030"/>
    </source>
</evidence>
<evidence type="ECO:0000256" key="6">
    <source>
        <dbReference type="ARBA" id="ARBA00023163"/>
    </source>
</evidence>
<dbReference type="PROSITE" id="PS00031">
    <property type="entry name" value="NUCLEAR_REC_DBD_1"/>
    <property type="match status" value="1"/>
</dbReference>
<evidence type="ECO:0000256" key="4">
    <source>
        <dbReference type="ARBA" id="ARBA00023015"/>
    </source>
</evidence>
<keyword evidence="8" id="KW-0539">Nucleus</keyword>
<dbReference type="EMBL" id="CP111025">
    <property type="protein sequence ID" value="WAR26598.1"/>
    <property type="molecule type" value="Genomic_DNA"/>
</dbReference>
<name>A0ABY7FWL5_MYAAR</name>
<keyword evidence="5" id="KW-0238">DNA-binding</keyword>
<evidence type="ECO:0000256" key="3">
    <source>
        <dbReference type="ARBA" id="ARBA00022833"/>
    </source>
</evidence>
<reference evidence="11" key="1">
    <citation type="submission" date="2022-11" db="EMBL/GenBank/DDBJ databases">
        <title>Centuries of genome instability and evolution in soft-shell clam transmissible cancer (bioRxiv).</title>
        <authorList>
            <person name="Hart S.F.M."/>
            <person name="Yonemitsu M.A."/>
            <person name="Giersch R.M."/>
            <person name="Beal B.F."/>
            <person name="Arriagada G."/>
            <person name="Davis B.W."/>
            <person name="Ostrander E.A."/>
            <person name="Goff S.P."/>
            <person name="Metzger M.J."/>
        </authorList>
    </citation>
    <scope>NUCLEOTIDE SEQUENCE</scope>
    <source>
        <strain evidence="11">MELC-2E11</strain>
        <tissue evidence="11">Siphon/mantle</tissue>
    </source>
</reference>
<gene>
    <name evidence="11" type="ORF">MAR_012302</name>
</gene>
<evidence type="ECO:0000256" key="8">
    <source>
        <dbReference type="ARBA" id="ARBA00023242"/>
    </source>
</evidence>
<dbReference type="Pfam" id="PF00105">
    <property type="entry name" value="zf-C4"/>
    <property type="match status" value="1"/>
</dbReference>
<evidence type="ECO:0000313" key="12">
    <source>
        <dbReference type="Proteomes" id="UP001164746"/>
    </source>
</evidence>
<feature type="compositionally biased region" description="Polar residues" evidence="9">
    <location>
        <begin position="309"/>
        <end position="318"/>
    </location>
</feature>
<dbReference type="InterPro" id="IPR001723">
    <property type="entry name" value="Nuclear_hrmn_rcpt"/>
</dbReference>
<dbReference type="PROSITE" id="PS51030">
    <property type="entry name" value="NUCLEAR_REC_DBD_2"/>
    <property type="match status" value="1"/>
</dbReference>
<evidence type="ECO:0000256" key="7">
    <source>
        <dbReference type="ARBA" id="ARBA00023170"/>
    </source>
</evidence>
<feature type="domain" description="Nuclear receptor" evidence="10">
    <location>
        <begin position="34"/>
        <end position="115"/>
    </location>
</feature>
<evidence type="ECO:0000256" key="9">
    <source>
        <dbReference type="SAM" id="MobiDB-lite"/>
    </source>
</evidence>
<dbReference type="InterPro" id="IPR050234">
    <property type="entry name" value="Nuclear_hormone_rcpt_NR1"/>
</dbReference>
<dbReference type="SMART" id="SM00399">
    <property type="entry name" value="ZnF_C4"/>
    <property type="match status" value="1"/>
</dbReference>
<evidence type="ECO:0000256" key="1">
    <source>
        <dbReference type="ARBA" id="ARBA00022723"/>
    </source>
</evidence>
<dbReference type="InterPro" id="IPR001628">
    <property type="entry name" value="Znf_hrmn_rcpt"/>
</dbReference>
<dbReference type="PRINTS" id="PR00047">
    <property type="entry name" value="STROIDFINGER"/>
</dbReference>
<feature type="compositionally biased region" description="Polar residues" evidence="9">
    <location>
        <begin position="379"/>
        <end position="393"/>
    </location>
</feature>
<evidence type="ECO:0000256" key="2">
    <source>
        <dbReference type="ARBA" id="ARBA00022771"/>
    </source>
</evidence>
<dbReference type="Gene3D" id="1.10.565.10">
    <property type="entry name" value="Retinoid X Receptor"/>
    <property type="match status" value="1"/>
</dbReference>
<feature type="region of interest" description="Disordered" evidence="9">
    <location>
        <begin position="274"/>
        <end position="333"/>
    </location>
</feature>
<keyword evidence="3" id="KW-0862">Zinc</keyword>
<dbReference type="InterPro" id="IPR013088">
    <property type="entry name" value="Znf_NHR/GATA"/>
</dbReference>
<dbReference type="PANTHER" id="PTHR24082">
    <property type="entry name" value="NUCLEAR HORMONE RECEPTOR"/>
    <property type="match status" value="1"/>
</dbReference>